<proteinExistence type="inferred from homology"/>
<reference evidence="3 4" key="1">
    <citation type="submission" date="2019-03" db="EMBL/GenBank/DDBJ databases">
        <title>Genomic analyses of the natural microbiome of Caenorhabditis elegans.</title>
        <authorList>
            <person name="Samuel B."/>
        </authorList>
    </citation>
    <scope>NUCLEOTIDE SEQUENCE [LARGE SCALE GENOMIC DNA]</scope>
    <source>
        <strain evidence="3 4">JUb89</strain>
    </source>
</reference>
<dbReference type="InterPro" id="IPR023631">
    <property type="entry name" value="Amidase_dom"/>
</dbReference>
<dbReference type="PANTHER" id="PTHR11895:SF7">
    <property type="entry name" value="GLUTAMYL-TRNA(GLN) AMIDOTRANSFERASE SUBUNIT A, MITOCHONDRIAL"/>
    <property type="match status" value="1"/>
</dbReference>
<dbReference type="InterPro" id="IPR000120">
    <property type="entry name" value="Amidase"/>
</dbReference>
<dbReference type="SUPFAM" id="SSF75304">
    <property type="entry name" value="Amidase signature (AS) enzymes"/>
    <property type="match status" value="1"/>
</dbReference>
<dbReference type="InterPro" id="IPR036928">
    <property type="entry name" value="AS_sf"/>
</dbReference>
<dbReference type="PANTHER" id="PTHR11895">
    <property type="entry name" value="TRANSAMIDASE"/>
    <property type="match status" value="1"/>
</dbReference>
<evidence type="ECO:0000313" key="4">
    <source>
        <dbReference type="Proteomes" id="UP000294963"/>
    </source>
</evidence>
<dbReference type="Gene3D" id="3.90.1300.10">
    <property type="entry name" value="Amidase signature (AS) domain"/>
    <property type="match status" value="1"/>
</dbReference>
<dbReference type="AlphaFoldDB" id="A0A4R1X8X7"/>
<dbReference type="Proteomes" id="UP000294963">
    <property type="component" value="Unassembled WGS sequence"/>
</dbReference>
<gene>
    <name evidence="3" type="ORF">EC844_13617</name>
</gene>
<keyword evidence="3" id="KW-0808">Transferase</keyword>
<dbReference type="Pfam" id="PF01425">
    <property type="entry name" value="Amidase"/>
    <property type="match status" value="1"/>
</dbReference>
<evidence type="ECO:0000259" key="2">
    <source>
        <dbReference type="Pfam" id="PF01425"/>
    </source>
</evidence>
<organism evidence="3 4">
    <name type="scientific">Acinetobacter calcoaceticus</name>
    <dbReference type="NCBI Taxonomy" id="471"/>
    <lineage>
        <taxon>Bacteria</taxon>
        <taxon>Pseudomonadati</taxon>
        <taxon>Pseudomonadota</taxon>
        <taxon>Gammaproteobacteria</taxon>
        <taxon>Moraxellales</taxon>
        <taxon>Moraxellaceae</taxon>
        <taxon>Acinetobacter</taxon>
        <taxon>Acinetobacter calcoaceticus/baumannii complex</taxon>
    </lineage>
</organism>
<name>A0A4R1X8X7_ACICA</name>
<comment type="caution">
    <text evidence="3">The sequence shown here is derived from an EMBL/GenBank/DDBJ whole genome shotgun (WGS) entry which is preliminary data.</text>
</comment>
<evidence type="ECO:0000313" key="3">
    <source>
        <dbReference type="EMBL" id="TCM60047.1"/>
    </source>
</evidence>
<comment type="similarity">
    <text evidence="1">Belongs to the amidase family.</text>
</comment>
<sequence>MLRPLHSIEQLAAMHLDDLVVHYRAGVIDPVEVHDLTLAQIEQVNPQLHALYGFDSTVTRPLAEASARRWKNAKPLGMLDGVPVTIKDSIHAIGMQWHHGSAAHATGQRGQVDAPVVEKLKLQQAIIMSKTSMPDYGMSGSGVSSSHGIIRNPWNLSYSPGGSSAGAGASLAAGIGMISIGTDIAGSVRLPASHCALTAIKPTQGLIAHTPASDIRSAGIMARSAADLSTPLKLLAGVHALDRYSLPLSPMQPILGARVKCYSDFGFGPQVEAEVVAVLEQASLLLAQQGFNVDAGQFRYDFDAYQSIDDVFKLRAWNEYIHADASYRDLTPAALRQWFQPASSWSAAKVCQFQADVAKGVLQTQQLFEDSDFIMTPVMTVVNFLAEELGPDPSMPLRHCSFTAPFNQSGHPAVVIHAGFSALGLPIGLQLVGKRCSDLQLIELAVILEQALKDQGLAVHWPLWPKR</sequence>
<protein>
    <submittedName>
        <fullName evidence="3">Amidase/aspartyl-tRNA(Asn)/glutamyl-tRNA(Gln) amidotransferase subunit A</fullName>
    </submittedName>
</protein>
<accession>A0A4R1X8X7</accession>
<keyword evidence="4" id="KW-1185">Reference proteome</keyword>
<evidence type="ECO:0000256" key="1">
    <source>
        <dbReference type="ARBA" id="ARBA00009199"/>
    </source>
</evidence>
<dbReference type="EMBL" id="SLVJ01000036">
    <property type="protein sequence ID" value="TCM60047.1"/>
    <property type="molecule type" value="Genomic_DNA"/>
</dbReference>
<dbReference type="OrthoDB" id="8872210at2"/>
<dbReference type="GO" id="GO:0016740">
    <property type="term" value="F:transferase activity"/>
    <property type="evidence" value="ECO:0007669"/>
    <property type="project" value="UniProtKB-KW"/>
</dbReference>
<feature type="domain" description="Amidase" evidence="2">
    <location>
        <begin position="36"/>
        <end position="441"/>
    </location>
</feature>